<dbReference type="AlphaFoldDB" id="A0A1X7AMZ7"/>
<dbReference type="SUPFAM" id="SSF55718">
    <property type="entry name" value="SCP-like"/>
    <property type="match status" value="1"/>
</dbReference>
<evidence type="ECO:0000259" key="2">
    <source>
        <dbReference type="Pfam" id="PF02036"/>
    </source>
</evidence>
<reference evidence="3 4" key="1">
    <citation type="submission" date="2017-03" db="EMBL/GenBank/DDBJ databases">
        <authorList>
            <person name="Afonso C.L."/>
            <person name="Miller P.J."/>
            <person name="Scott M.A."/>
            <person name="Spackman E."/>
            <person name="Goraichik I."/>
            <person name="Dimitrov K.M."/>
            <person name="Suarez D.L."/>
            <person name="Swayne D.E."/>
        </authorList>
    </citation>
    <scope>NUCLEOTIDE SEQUENCE [LARGE SCALE GENOMIC DNA]</scope>
    <source>
        <strain evidence="3">SB41UT1</strain>
    </source>
</reference>
<comment type="pathway">
    <text evidence="1">Cofactor biosynthesis; ubiquinone biosynthesis.</text>
</comment>
<dbReference type="GO" id="GO:0006744">
    <property type="term" value="P:ubiquinone biosynthetic process"/>
    <property type="evidence" value="ECO:0007669"/>
    <property type="project" value="UniProtKB-UniRule"/>
</dbReference>
<dbReference type="InterPro" id="IPR036527">
    <property type="entry name" value="SCP2_sterol-bd_dom_sf"/>
</dbReference>
<dbReference type="UniPathway" id="UPA00232"/>
<keyword evidence="1" id="KW-0831">Ubiquinone biosynthesis</keyword>
<accession>A0A1X7AMZ7</accession>
<dbReference type="RefSeq" id="WP_087111756.1">
    <property type="nucleotide sequence ID" value="NZ_CBCSCN010000007.1"/>
</dbReference>
<evidence type="ECO:0000313" key="4">
    <source>
        <dbReference type="Proteomes" id="UP000196573"/>
    </source>
</evidence>
<dbReference type="InterPro" id="IPR016830">
    <property type="entry name" value="UbiT"/>
</dbReference>
<dbReference type="Proteomes" id="UP000196573">
    <property type="component" value="Unassembled WGS sequence"/>
</dbReference>
<dbReference type="OrthoDB" id="5292463at2"/>
<dbReference type="InterPro" id="IPR003033">
    <property type="entry name" value="SCP2_sterol-bd_dom"/>
</dbReference>
<sequence length="162" mass="18290">MGLAAKLTQLPHPPLASLLLPVRTLPWMARNKPMAAAVNRAFAEPLKEGDFEAMEGQWLHLHIKDMKLDFYLTVENESFRFERPRPCGVTIGGNAADFLSMAARREDPDTLFFNRRITIEGDTELGLTVKNMLDGLDFEQLPGVVQWAIQKLDQASQKLNQQ</sequence>
<keyword evidence="4" id="KW-1185">Reference proteome</keyword>
<organism evidence="3 4">
    <name type="scientific">Parendozoicomonas haliclonae</name>
    <dbReference type="NCBI Taxonomy" id="1960125"/>
    <lineage>
        <taxon>Bacteria</taxon>
        <taxon>Pseudomonadati</taxon>
        <taxon>Pseudomonadota</taxon>
        <taxon>Gammaproteobacteria</taxon>
        <taxon>Oceanospirillales</taxon>
        <taxon>Endozoicomonadaceae</taxon>
        <taxon>Parendozoicomonas</taxon>
    </lineage>
</organism>
<dbReference type="Pfam" id="PF02036">
    <property type="entry name" value="SCP2"/>
    <property type="match status" value="1"/>
</dbReference>
<proteinExistence type="inferred from homology"/>
<evidence type="ECO:0000256" key="1">
    <source>
        <dbReference type="HAMAP-Rule" id="MF_02231"/>
    </source>
</evidence>
<comment type="function">
    <text evidence="1">Required for O(2)-independent ubiquinone (coenzyme Q) biosynthesis. Likely functions as an accessory factor.</text>
</comment>
<dbReference type="Gene3D" id="3.30.1050.10">
    <property type="entry name" value="SCP2 sterol-binding domain"/>
    <property type="match status" value="1"/>
</dbReference>
<protein>
    <recommendedName>
        <fullName evidence="1">Ubiquinone biosynthesis accessory factor UbiT</fullName>
    </recommendedName>
</protein>
<dbReference type="HAMAP" id="MF_02231">
    <property type="entry name" value="UbiT"/>
    <property type="match status" value="1"/>
</dbReference>
<evidence type="ECO:0000313" key="3">
    <source>
        <dbReference type="EMBL" id="SMA49435.1"/>
    </source>
</evidence>
<name>A0A1X7AMZ7_9GAMM</name>
<feature type="domain" description="SCP2" evidence="2">
    <location>
        <begin position="43"/>
        <end position="134"/>
    </location>
</feature>
<comment type="similarity">
    <text evidence="1">Belongs to the UbiT family.</text>
</comment>
<dbReference type="EMBL" id="FWPT01000007">
    <property type="protein sequence ID" value="SMA49435.1"/>
    <property type="molecule type" value="Genomic_DNA"/>
</dbReference>
<gene>
    <name evidence="1" type="primary">ubiT</name>
    <name evidence="3" type="ORF">EHSB41UT_03257</name>
</gene>